<feature type="region of interest" description="Disordered" evidence="1">
    <location>
        <begin position="230"/>
        <end position="388"/>
    </location>
</feature>
<dbReference type="InterPro" id="IPR005062">
    <property type="entry name" value="SAC3/GANP/THP3_conserved"/>
</dbReference>
<feature type="compositionally biased region" description="Polar residues" evidence="1">
    <location>
        <begin position="44"/>
        <end position="64"/>
    </location>
</feature>
<sequence>MSQPWSYYSTPGYYQYPYYGYSYNSQVSPAQPTADGSAPEAPQPSGTSENGAQPSVATVSTSNVPSHPGIDPYALYAAQYAAAVACTGDAALDAAQRWNAMNCSYFNSLNRATPTTTNATIETSPLKSATLKPEPSASNITSTSQLFEGGCGESKWSPELKDYVQRAFLSTETAVEKDQMERILRQKIEYVFRNNKNVDWTKEQIPVIPKISSFTAPANNSKSSINLIRPTTIQPWKTRGNAGSLQTGTLARNPTSNLNSSLSDSFQKSKYLSPLPQSTSSSVSDSPTKFPDVSKRKRPIRQRNRSSRSSSRSSSEISPSKRKSFRGISKNNKKPTHDSNLTNSESDVSQPTNQPKSKRNRNKKRNAKRNGRVGAKAKLWAQPDTAQSRLNERAERFKDHLDAGSIAKSTSQLNLLSSQMNADGASEGHTFVGTMQELEKPYLRLTKAPLPSEVRPESVLELSLAHVVKRYKDGKDYHWVCDQLKSIRQDLIVQRIQSEFAAKVYETHADLALEVGDSSEFHQCQSQLALLHADGYGASRRLEFAAYRLLYYISTEDQLGMNKLLSSLKSTEKTNPFMRFALKVREFWSLGNYKRFFNMACNPDSSIPYETEFCSMQACRLVLSWSLERERKLAAKKILMTYRPTLSMEFITRNLGFADVNSCAEFITEKLGANVENLAKIEKLDCKVVWSQIQSQLK</sequence>
<evidence type="ECO:0000256" key="1">
    <source>
        <dbReference type="SAM" id="MobiDB-lite"/>
    </source>
</evidence>
<feature type="domain" description="SAC3/GANP/THP3 conserved" evidence="2">
    <location>
        <begin position="446"/>
        <end position="669"/>
    </location>
</feature>
<dbReference type="AlphaFoldDB" id="A0A564Y9Q0"/>
<feature type="compositionally biased region" description="Low complexity" evidence="1">
    <location>
        <begin position="307"/>
        <end position="318"/>
    </location>
</feature>
<proteinExistence type="predicted"/>
<reference evidence="3 4" key="1">
    <citation type="submission" date="2019-07" db="EMBL/GenBank/DDBJ databases">
        <authorList>
            <person name="Jastrzebski P J."/>
            <person name="Paukszto L."/>
            <person name="Jastrzebski P J."/>
        </authorList>
    </citation>
    <scope>NUCLEOTIDE SEQUENCE [LARGE SCALE GENOMIC DNA]</scope>
    <source>
        <strain evidence="3 4">WMS-il1</strain>
    </source>
</reference>
<gene>
    <name evidence="3" type="ORF">WMSIL1_LOCUS3602</name>
</gene>
<feature type="compositionally biased region" description="Polar residues" evidence="1">
    <location>
        <begin position="230"/>
        <end position="270"/>
    </location>
</feature>
<dbReference type="GO" id="GO:0005634">
    <property type="term" value="C:nucleus"/>
    <property type="evidence" value="ECO:0007669"/>
    <property type="project" value="TreeGrafter"/>
</dbReference>
<evidence type="ECO:0000259" key="2">
    <source>
        <dbReference type="Pfam" id="PF03399"/>
    </source>
</evidence>
<dbReference type="InterPro" id="IPR045107">
    <property type="entry name" value="SAC3/GANP/THP3"/>
</dbReference>
<keyword evidence="4" id="KW-1185">Reference proteome</keyword>
<feature type="compositionally biased region" description="Basic residues" evidence="1">
    <location>
        <begin position="356"/>
        <end position="371"/>
    </location>
</feature>
<feature type="compositionally biased region" description="Polar residues" evidence="1">
    <location>
        <begin position="338"/>
        <end position="352"/>
    </location>
</feature>
<accession>A0A564Y9Q0</accession>
<name>A0A564Y9Q0_HYMDI</name>
<feature type="compositionally biased region" description="Low complexity" evidence="1">
    <location>
        <begin position="273"/>
        <end position="287"/>
    </location>
</feature>
<feature type="compositionally biased region" description="Basic residues" evidence="1">
    <location>
        <begin position="295"/>
        <end position="306"/>
    </location>
</feature>
<dbReference type="Gene3D" id="1.25.40.990">
    <property type="match status" value="1"/>
</dbReference>
<dbReference type="PANTHER" id="PTHR12436:SF4">
    <property type="entry name" value="LEUKOCYTE RECEPTOR CLUSTER MEMBER 8"/>
    <property type="match status" value="1"/>
</dbReference>
<feature type="region of interest" description="Disordered" evidence="1">
    <location>
        <begin position="29"/>
        <end position="64"/>
    </location>
</feature>
<evidence type="ECO:0000313" key="3">
    <source>
        <dbReference type="EMBL" id="VUZ43273.1"/>
    </source>
</evidence>
<organism evidence="3 4">
    <name type="scientific">Hymenolepis diminuta</name>
    <name type="common">Rat tapeworm</name>
    <dbReference type="NCBI Taxonomy" id="6216"/>
    <lineage>
        <taxon>Eukaryota</taxon>
        <taxon>Metazoa</taxon>
        <taxon>Spiralia</taxon>
        <taxon>Lophotrochozoa</taxon>
        <taxon>Platyhelminthes</taxon>
        <taxon>Cestoda</taxon>
        <taxon>Eucestoda</taxon>
        <taxon>Cyclophyllidea</taxon>
        <taxon>Hymenolepididae</taxon>
        <taxon>Hymenolepis</taxon>
    </lineage>
</organism>
<dbReference type="Proteomes" id="UP000321570">
    <property type="component" value="Unassembled WGS sequence"/>
</dbReference>
<dbReference type="PANTHER" id="PTHR12436">
    <property type="entry name" value="80 KDA MCM3-ASSOCIATED PROTEIN"/>
    <property type="match status" value="1"/>
</dbReference>
<dbReference type="EMBL" id="CABIJS010000111">
    <property type="protein sequence ID" value="VUZ43273.1"/>
    <property type="molecule type" value="Genomic_DNA"/>
</dbReference>
<dbReference type="Pfam" id="PF03399">
    <property type="entry name" value="SAC3_GANP"/>
    <property type="match status" value="1"/>
</dbReference>
<evidence type="ECO:0000313" key="4">
    <source>
        <dbReference type="Proteomes" id="UP000321570"/>
    </source>
</evidence>
<protein>
    <recommendedName>
        <fullName evidence="2">SAC3/GANP/THP3 conserved domain-containing protein</fullName>
    </recommendedName>
</protein>